<dbReference type="AlphaFoldDB" id="A0A918PY21"/>
<reference evidence="3" key="1">
    <citation type="journal article" date="2014" name="Int. J. Syst. Evol. Microbiol.">
        <title>Complete genome sequence of Corynebacterium casei LMG S-19264T (=DSM 44701T), isolated from a smear-ripened cheese.</title>
        <authorList>
            <consortium name="US DOE Joint Genome Institute (JGI-PGF)"/>
            <person name="Walter F."/>
            <person name="Albersmeier A."/>
            <person name="Kalinowski J."/>
            <person name="Ruckert C."/>
        </authorList>
    </citation>
    <scope>NUCLEOTIDE SEQUENCE</scope>
    <source>
        <strain evidence="3">JCM 4815</strain>
    </source>
</reference>
<evidence type="ECO:0000259" key="2">
    <source>
        <dbReference type="Pfam" id="PF00975"/>
    </source>
</evidence>
<evidence type="ECO:0000313" key="3">
    <source>
        <dbReference type="EMBL" id="GGZ25766.1"/>
    </source>
</evidence>
<protein>
    <submittedName>
        <fullName evidence="3">Thioesterase</fullName>
    </submittedName>
</protein>
<dbReference type="PANTHER" id="PTHR11487">
    <property type="entry name" value="THIOESTERASE"/>
    <property type="match status" value="1"/>
</dbReference>
<keyword evidence="4" id="KW-1185">Reference proteome</keyword>
<accession>A0A918PY21</accession>
<dbReference type="InterPro" id="IPR029058">
    <property type="entry name" value="AB_hydrolase_fold"/>
</dbReference>
<sequence length="260" mass="29079">MSVGAHRTVPPALVDTDRWFRRYRVTEPPRRRLLVLPHAGGSASFFHTWGTAFDRGTEVLVARYPGRHDRLTDPCIENMEELADQVTAALLPFLDVPVTFFGHSMGASLAYEMALRLRDRHGVRPAALHVSSRKPPHRLAPQRVYEKGDEALIEEVRRLGGTDETLLTDPDLREILLPAIRADFTIVGTYGPRPADPVDCPVYAYVGNEDSGVSVTDMSDWSDVTSQAFHLDVLPGGHFYLVDRHDSLVRMVSRRLAADD</sequence>
<reference evidence="3" key="2">
    <citation type="submission" date="2020-09" db="EMBL/GenBank/DDBJ databases">
        <authorList>
            <person name="Sun Q."/>
            <person name="Ohkuma M."/>
        </authorList>
    </citation>
    <scope>NUCLEOTIDE SEQUENCE</scope>
    <source>
        <strain evidence="3">JCM 4815</strain>
    </source>
</reference>
<dbReference type="EMBL" id="BMVW01000012">
    <property type="protein sequence ID" value="GGZ25766.1"/>
    <property type="molecule type" value="Genomic_DNA"/>
</dbReference>
<evidence type="ECO:0000313" key="4">
    <source>
        <dbReference type="Proteomes" id="UP000622166"/>
    </source>
</evidence>
<proteinExistence type="inferred from homology"/>
<dbReference type="Gene3D" id="3.40.50.1820">
    <property type="entry name" value="alpha/beta hydrolase"/>
    <property type="match status" value="1"/>
</dbReference>
<dbReference type="RefSeq" id="WP_189863190.1">
    <property type="nucleotide sequence ID" value="NZ_BMVW01000012.1"/>
</dbReference>
<dbReference type="Proteomes" id="UP000622166">
    <property type="component" value="Unassembled WGS sequence"/>
</dbReference>
<dbReference type="InterPro" id="IPR012223">
    <property type="entry name" value="TEII"/>
</dbReference>
<dbReference type="Pfam" id="PF00975">
    <property type="entry name" value="Thioesterase"/>
    <property type="match status" value="1"/>
</dbReference>
<dbReference type="GO" id="GO:0008610">
    <property type="term" value="P:lipid biosynthetic process"/>
    <property type="evidence" value="ECO:0007669"/>
    <property type="project" value="TreeGrafter"/>
</dbReference>
<dbReference type="SUPFAM" id="SSF53474">
    <property type="entry name" value="alpha/beta-Hydrolases"/>
    <property type="match status" value="1"/>
</dbReference>
<comment type="similarity">
    <text evidence="1">Belongs to the thioesterase family.</text>
</comment>
<feature type="domain" description="Thioesterase" evidence="2">
    <location>
        <begin position="32"/>
        <end position="255"/>
    </location>
</feature>
<evidence type="ECO:0000256" key="1">
    <source>
        <dbReference type="ARBA" id="ARBA00007169"/>
    </source>
</evidence>
<comment type="caution">
    <text evidence="3">The sequence shown here is derived from an EMBL/GenBank/DDBJ whole genome shotgun (WGS) entry which is preliminary data.</text>
</comment>
<gene>
    <name evidence="3" type="ORF">GCM10010365_52550</name>
</gene>
<organism evidence="3 4">
    <name type="scientific">Streptomyces poonensis</name>
    <dbReference type="NCBI Taxonomy" id="68255"/>
    <lineage>
        <taxon>Bacteria</taxon>
        <taxon>Bacillati</taxon>
        <taxon>Actinomycetota</taxon>
        <taxon>Actinomycetes</taxon>
        <taxon>Kitasatosporales</taxon>
        <taxon>Streptomycetaceae</taxon>
        <taxon>Streptomyces</taxon>
    </lineage>
</organism>
<dbReference type="PANTHER" id="PTHR11487:SF0">
    <property type="entry name" value="S-ACYL FATTY ACID SYNTHASE THIOESTERASE, MEDIUM CHAIN"/>
    <property type="match status" value="1"/>
</dbReference>
<dbReference type="InterPro" id="IPR001031">
    <property type="entry name" value="Thioesterase"/>
</dbReference>
<name>A0A918PY21_9ACTN</name>